<feature type="transmembrane region" description="Helical" evidence="1">
    <location>
        <begin position="145"/>
        <end position="168"/>
    </location>
</feature>
<dbReference type="EMBL" id="JBHSXQ010000004">
    <property type="protein sequence ID" value="MFC6906517.1"/>
    <property type="molecule type" value="Genomic_DNA"/>
</dbReference>
<dbReference type="RefSeq" id="WP_340605088.1">
    <property type="nucleotide sequence ID" value="NZ_JBBMXV010000004.1"/>
</dbReference>
<protein>
    <recommendedName>
        <fullName evidence="4">Glycerophosphoryl diester phosphodiesterase membrane domain-containing protein</fullName>
    </recommendedName>
</protein>
<name>A0ABD5VAC6_9EURY</name>
<dbReference type="InterPro" id="IPR055966">
    <property type="entry name" value="DUF7544"/>
</dbReference>
<dbReference type="Pfam" id="PF24400">
    <property type="entry name" value="DUF7544"/>
    <property type="match status" value="1"/>
</dbReference>
<evidence type="ECO:0000313" key="2">
    <source>
        <dbReference type="EMBL" id="MFC6906517.1"/>
    </source>
</evidence>
<organism evidence="2 3">
    <name type="scientific">Halalkalicoccus tibetensis</name>
    <dbReference type="NCBI Taxonomy" id="175632"/>
    <lineage>
        <taxon>Archaea</taxon>
        <taxon>Methanobacteriati</taxon>
        <taxon>Methanobacteriota</taxon>
        <taxon>Stenosarchaea group</taxon>
        <taxon>Halobacteria</taxon>
        <taxon>Halobacteriales</taxon>
        <taxon>Halococcaceae</taxon>
        <taxon>Halalkalicoccus</taxon>
    </lineage>
</organism>
<reference evidence="2 3" key="1">
    <citation type="journal article" date="2019" name="Int. J. Syst. Evol. Microbiol.">
        <title>The Global Catalogue of Microorganisms (GCM) 10K type strain sequencing project: providing services to taxonomists for standard genome sequencing and annotation.</title>
        <authorList>
            <consortium name="The Broad Institute Genomics Platform"/>
            <consortium name="The Broad Institute Genome Sequencing Center for Infectious Disease"/>
            <person name="Wu L."/>
            <person name="Ma J."/>
        </authorList>
    </citation>
    <scope>NUCLEOTIDE SEQUENCE [LARGE SCALE GENOMIC DNA]</scope>
    <source>
        <strain evidence="2 3">CGMCC 1.3240</strain>
    </source>
</reference>
<feature type="transmembrane region" description="Helical" evidence="1">
    <location>
        <begin position="189"/>
        <end position="210"/>
    </location>
</feature>
<dbReference type="Proteomes" id="UP001596312">
    <property type="component" value="Unassembled WGS sequence"/>
</dbReference>
<evidence type="ECO:0000313" key="3">
    <source>
        <dbReference type="Proteomes" id="UP001596312"/>
    </source>
</evidence>
<gene>
    <name evidence="2" type="ORF">ACFQGH_15070</name>
</gene>
<feature type="transmembrane region" description="Helical" evidence="1">
    <location>
        <begin position="27"/>
        <end position="47"/>
    </location>
</feature>
<feature type="transmembrane region" description="Helical" evidence="1">
    <location>
        <begin position="216"/>
        <end position="235"/>
    </location>
</feature>
<keyword evidence="1" id="KW-0472">Membrane</keyword>
<proteinExistence type="predicted"/>
<dbReference type="AlphaFoldDB" id="A0ABD5VAC6"/>
<comment type="caution">
    <text evidence="2">The sequence shown here is derived from an EMBL/GenBank/DDBJ whole genome shotgun (WGS) entry which is preliminary data.</text>
</comment>
<feature type="transmembrane region" description="Helical" evidence="1">
    <location>
        <begin position="67"/>
        <end position="91"/>
    </location>
</feature>
<feature type="transmembrane region" description="Helical" evidence="1">
    <location>
        <begin position="112"/>
        <end position="133"/>
    </location>
</feature>
<evidence type="ECO:0000256" key="1">
    <source>
        <dbReference type="SAM" id="Phobius"/>
    </source>
</evidence>
<sequence>MAWHALRAAGESVTATRRLLANATMAAWLRLSVLALFVGTLVTPFLVDFNRGATLLGSLPDPTLLLVAGLFVGLAALCVGTVFEFVFLEALRGERVRLVTDSGRRFRAGMEVFAFRTALALVLGLAVGAFVLFDLPPAIGPLASLVVVLAVLDRLTVAFVVPIMLVDGRSLPDGWRAFSPTLRREWREYALYLLVATLLWSAVAVVGGFAGALLAGLLLVPFVVLGGAVGGTLLAQGLSEATVGQAVIGTLAVPYLLAFVTLVLLAHVPAVAYLRYIALFVLGDTAERYDPIPRLRAAIRRG</sequence>
<accession>A0ABD5VAC6</accession>
<evidence type="ECO:0008006" key="4">
    <source>
        <dbReference type="Google" id="ProtNLM"/>
    </source>
</evidence>
<keyword evidence="1" id="KW-1133">Transmembrane helix</keyword>
<feature type="transmembrane region" description="Helical" evidence="1">
    <location>
        <begin position="247"/>
        <end position="274"/>
    </location>
</feature>
<keyword evidence="3" id="KW-1185">Reference proteome</keyword>
<keyword evidence="1" id="KW-0812">Transmembrane</keyword>